<gene>
    <name evidence="2" type="ORF">POVCU1_070240</name>
</gene>
<keyword evidence="1" id="KW-1133">Transmembrane helix</keyword>
<dbReference type="EMBL" id="FLQV01002812">
    <property type="protein sequence ID" value="SBT01860.1"/>
    <property type="molecule type" value="Genomic_DNA"/>
</dbReference>
<name>A0A1A8XB42_PLAOA</name>
<accession>A0A1A8XB42</accession>
<reference evidence="3" key="1">
    <citation type="submission" date="2016-05" db="EMBL/GenBank/DDBJ databases">
        <authorList>
            <person name="Naeem Raeece"/>
        </authorList>
    </citation>
    <scope>NUCLEOTIDE SEQUENCE [LARGE SCALE GENOMIC DNA]</scope>
</reference>
<keyword evidence="1" id="KW-0472">Membrane</keyword>
<dbReference type="InterPro" id="IPR008780">
    <property type="entry name" value="Plasmodium_Vir"/>
</dbReference>
<dbReference type="VEuPathDB" id="PlasmoDB:PocGH01_00145200"/>
<proteinExistence type="predicted"/>
<evidence type="ECO:0000313" key="2">
    <source>
        <dbReference type="EMBL" id="SBT01860.1"/>
    </source>
</evidence>
<evidence type="ECO:0000256" key="1">
    <source>
        <dbReference type="SAM" id="Phobius"/>
    </source>
</evidence>
<sequence>MDDILKKNNLDELPSNSLNYRNFNNASNAYCEYISVLSIKNDLKTYSTIKDVSDKLVNALCFLSIFEQNDACNKRCNYLYFWIGNEIVDKVENDTVFSEIIRALYKGLQSNSRLDKCKCTYNSINKEHFKKMKTVFDYFNDHSFLTEELPQYNKRCDRAYKEYLNYAVTTYDSVYNFCIEHRQESYCADIVKFIPKFLSEKKLASLECDLQETITDMKSSASLIDDMDPNLTSIGGSSEIFISIFFPLLGIILIYLLLHKFTPVGTWIHKHLGIMKRIRPNLSDMETHELIENYSEPEKVNFGKNIFNIAYRSL</sequence>
<dbReference type="Pfam" id="PF05795">
    <property type="entry name" value="Plasmodium_Vir"/>
    <property type="match status" value="1"/>
</dbReference>
<dbReference type="Proteomes" id="UP000078546">
    <property type="component" value="Unassembled WGS sequence"/>
</dbReference>
<evidence type="ECO:0000313" key="3">
    <source>
        <dbReference type="Proteomes" id="UP000078546"/>
    </source>
</evidence>
<feature type="transmembrane region" description="Helical" evidence="1">
    <location>
        <begin position="240"/>
        <end position="258"/>
    </location>
</feature>
<dbReference type="AlphaFoldDB" id="A0A1A8XB42"/>
<organism evidence="2 3">
    <name type="scientific">Plasmodium ovale curtisi</name>
    <dbReference type="NCBI Taxonomy" id="864141"/>
    <lineage>
        <taxon>Eukaryota</taxon>
        <taxon>Sar</taxon>
        <taxon>Alveolata</taxon>
        <taxon>Apicomplexa</taxon>
        <taxon>Aconoidasida</taxon>
        <taxon>Haemosporida</taxon>
        <taxon>Plasmodiidae</taxon>
        <taxon>Plasmodium</taxon>
        <taxon>Plasmodium (Plasmodium)</taxon>
    </lineage>
</organism>
<keyword evidence="1" id="KW-0812">Transmembrane</keyword>
<protein>
    <submittedName>
        <fullName evidence="2">PIR Superfamily Protein</fullName>
    </submittedName>
</protein>